<dbReference type="SUPFAM" id="SSF56796">
    <property type="entry name" value="Dehydroquinate synthase-like"/>
    <property type="match status" value="1"/>
</dbReference>
<dbReference type="InterPro" id="IPR039697">
    <property type="entry name" value="Alcohol_dehydrogenase_Fe"/>
</dbReference>
<dbReference type="Gene3D" id="3.40.50.1970">
    <property type="match status" value="1"/>
</dbReference>
<dbReference type="eggNOG" id="COG1454">
    <property type="taxonomic scope" value="Bacteria"/>
</dbReference>
<sequence>MTIPHIDYHLFGSHVRFGPGCADTLAAELDALGCSRPVILMQQRMAASENWVRLKQRLSGKQTRVLSDVPNHGSVQWVESVTAELAAFNADCIVAIGGGSVSDSAKAVSLLLAEKGRLADHMTHFRPPATVDIPSRTRAKLPIVSLPTTASGAEVTPSFGAREGDHKLLFWNRQLASTTILIDPLLSADLPLSLVRYTAMNGLAHCFEGMYSRNRSPISDGIALQSIELFAHALTDHALSSEEQRWRLLLAGHLSGVVLSMAKTCLHHAICHVIGARHNVGHGEVNTVVLPHALRFNEPQAGEALDAALKVLNRVSGASHLHVSDWIADVIERLNLPASLKDLGLTEADLAPIARQTMQERGLAFNPRAVTDSEEVLSILRQAAR</sequence>
<dbReference type="Pfam" id="PF00465">
    <property type="entry name" value="Fe-ADH"/>
    <property type="match status" value="1"/>
</dbReference>
<dbReference type="HOGENOM" id="CLU_007207_0_1_4"/>
<comment type="caution">
    <text evidence="4">The sequence shown here is derived from an EMBL/GenBank/DDBJ whole genome shotgun (WGS) entry which is preliminary data.</text>
</comment>
<evidence type="ECO:0000256" key="1">
    <source>
        <dbReference type="ARBA" id="ARBA00023002"/>
    </source>
</evidence>
<dbReference type="PATRIC" id="fig|1424334.3.peg.535"/>
<reference evidence="4 5" key="1">
    <citation type="journal article" date="2014" name="Genome Announc.">
        <title>Draft Genome Sequence of Advenella kashmirensis Strain W13003, a Polycyclic Aromatic Hydrocarbon-Degrading Bacterium.</title>
        <authorList>
            <person name="Wang X."/>
            <person name="Jin D."/>
            <person name="Zhou L."/>
            <person name="Wu L."/>
            <person name="An W."/>
            <person name="Zhao L."/>
        </authorList>
    </citation>
    <scope>NUCLEOTIDE SEQUENCE [LARGE SCALE GENOMIC DNA]</scope>
    <source>
        <strain evidence="4 5">W13003</strain>
    </source>
</reference>
<evidence type="ECO:0000313" key="5">
    <source>
        <dbReference type="Proteomes" id="UP000018733"/>
    </source>
</evidence>
<feature type="domain" description="Alcohol dehydrogenase iron-type/glycerol dehydrogenase GldA" evidence="2">
    <location>
        <begin position="14"/>
        <end position="184"/>
    </location>
</feature>
<dbReference type="STRING" id="1424334.W822_02670"/>
<dbReference type="PANTHER" id="PTHR11496">
    <property type="entry name" value="ALCOHOL DEHYDROGENASE"/>
    <property type="match status" value="1"/>
</dbReference>
<gene>
    <name evidence="4" type="ORF">W822_02670</name>
</gene>
<dbReference type="OrthoDB" id="323926at2"/>
<feature type="domain" description="Fe-containing alcohol dehydrogenase-like C-terminal" evidence="3">
    <location>
        <begin position="197"/>
        <end position="383"/>
    </location>
</feature>
<dbReference type="Gene3D" id="1.20.1090.10">
    <property type="entry name" value="Dehydroquinate synthase-like - alpha domain"/>
    <property type="match status" value="1"/>
</dbReference>
<evidence type="ECO:0000259" key="3">
    <source>
        <dbReference type="Pfam" id="PF25137"/>
    </source>
</evidence>
<protein>
    <submittedName>
        <fullName evidence="4">Maleylacetate reductase</fullName>
    </submittedName>
</protein>
<dbReference type="AlphaFoldDB" id="V8QWT7"/>
<dbReference type="InterPro" id="IPR001670">
    <property type="entry name" value="ADH_Fe/GldA"/>
</dbReference>
<accession>V8QWT7</accession>
<dbReference type="GO" id="GO:0046872">
    <property type="term" value="F:metal ion binding"/>
    <property type="evidence" value="ECO:0007669"/>
    <property type="project" value="InterPro"/>
</dbReference>
<keyword evidence="1" id="KW-0560">Oxidoreductase</keyword>
<dbReference type="Pfam" id="PF25137">
    <property type="entry name" value="ADH_Fe_C"/>
    <property type="match status" value="1"/>
</dbReference>
<keyword evidence="5" id="KW-1185">Reference proteome</keyword>
<dbReference type="GO" id="GO:0004022">
    <property type="term" value="F:alcohol dehydrogenase (NAD+) activity"/>
    <property type="evidence" value="ECO:0007669"/>
    <property type="project" value="TreeGrafter"/>
</dbReference>
<proteinExistence type="predicted"/>
<dbReference type="Proteomes" id="UP000018733">
    <property type="component" value="Unassembled WGS sequence"/>
</dbReference>
<dbReference type="EMBL" id="AYXT01000001">
    <property type="protein sequence ID" value="ETF04092.1"/>
    <property type="molecule type" value="Genomic_DNA"/>
</dbReference>
<dbReference type="RefSeq" id="WP_024003602.1">
    <property type="nucleotide sequence ID" value="NZ_KI650979.1"/>
</dbReference>
<dbReference type="CDD" id="cd08551">
    <property type="entry name" value="Fe-ADH"/>
    <property type="match status" value="1"/>
</dbReference>
<name>V8QWT7_9BURK</name>
<evidence type="ECO:0000313" key="4">
    <source>
        <dbReference type="EMBL" id="ETF04092.1"/>
    </source>
</evidence>
<dbReference type="PANTHER" id="PTHR11496:SF83">
    <property type="entry name" value="HYDROXYACID-OXOACID TRANSHYDROGENASE, MITOCHONDRIAL"/>
    <property type="match status" value="1"/>
</dbReference>
<dbReference type="InterPro" id="IPR056798">
    <property type="entry name" value="ADH_Fe_C"/>
</dbReference>
<organism evidence="4 5">
    <name type="scientific">Advenella kashmirensis W13003</name>
    <dbReference type="NCBI Taxonomy" id="1424334"/>
    <lineage>
        <taxon>Bacteria</taxon>
        <taxon>Pseudomonadati</taxon>
        <taxon>Pseudomonadota</taxon>
        <taxon>Betaproteobacteria</taxon>
        <taxon>Burkholderiales</taxon>
        <taxon>Alcaligenaceae</taxon>
    </lineage>
</organism>
<evidence type="ECO:0000259" key="2">
    <source>
        <dbReference type="Pfam" id="PF00465"/>
    </source>
</evidence>